<dbReference type="FunFam" id="2.60.40.4380:FF:000002">
    <property type="entry name" value="Translational regulator CsrA"/>
    <property type="match status" value="1"/>
</dbReference>
<evidence type="ECO:0000256" key="4">
    <source>
        <dbReference type="ARBA" id="ARBA00022884"/>
    </source>
</evidence>
<comment type="subunit">
    <text evidence="5">Homodimer; the beta-strands of each monomer intercalate to form a hydrophobic core, while the alpha-helices form wings that extend away from the core.</text>
</comment>
<evidence type="ECO:0000256" key="3">
    <source>
        <dbReference type="ARBA" id="ARBA00022845"/>
    </source>
</evidence>
<keyword evidence="1 5" id="KW-0963">Cytoplasm</keyword>
<evidence type="ECO:0000256" key="5">
    <source>
        <dbReference type="HAMAP-Rule" id="MF_00167"/>
    </source>
</evidence>
<name>A0A132TR17_9BACL</name>
<keyword evidence="4 5" id="KW-0694">RNA-binding</keyword>
<dbReference type="SUPFAM" id="SSF117130">
    <property type="entry name" value="CsrA-like"/>
    <property type="match status" value="1"/>
</dbReference>
<accession>A0A132TR17</accession>
<dbReference type="PANTHER" id="PTHR34984:SF1">
    <property type="entry name" value="CARBON STORAGE REGULATOR"/>
    <property type="match status" value="1"/>
</dbReference>
<dbReference type="GO" id="GO:0048027">
    <property type="term" value="F:mRNA 5'-UTR binding"/>
    <property type="evidence" value="ECO:0007669"/>
    <property type="project" value="UniProtKB-UniRule"/>
</dbReference>
<protein>
    <recommendedName>
        <fullName evidence="5">Translational regulator CsrA</fullName>
    </recommendedName>
</protein>
<evidence type="ECO:0000313" key="6">
    <source>
        <dbReference type="EMBL" id="KWX73792.1"/>
    </source>
</evidence>
<dbReference type="InterPro" id="IPR003751">
    <property type="entry name" value="CsrA"/>
</dbReference>
<dbReference type="PANTHER" id="PTHR34984">
    <property type="entry name" value="CARBON STORAGE REGULATOR"/>
    <property type="match status" value="1"/>
</dbReference>
<dbReference type="NCBIfam" id="TIGR00202">
    <property type="entry name" value="csrA"/>
    <property type="match status" value="1"/>
</dbReference>
<dbReference type="GO" id="GO:1902208">
    <property type="term" value="P:regulation of bacterial-type flagellum assembly"/>
    <property type="evidence" value="ECO:0007669"/>
    <property type="project" value="UniProtKB-UniRule"/>
</dbReference>
<comment type="function">
    <text evidence="5">A translational regulator that binds mRNA to regulate translation initiation and/or mRNA stability. Usually binds in the 5'-UTR at or near the Shine-Dalgarno sequence preventing ribosome-binding, thus repressing translation. Its main target seems to be the major flagellin gene, while its function is anatagonized by FliW.</text>
</comment>
<gene>
    <name evidence="5" type="primary">csrA</name>
    <name evidence="6" type="ORF">AMQ84_22335</name>
</gene>
<dbReference type="GO" id="GO:0044781">
    <property type="term" value="P:bacterial-type flagellum organization"/>
    <property type="evidence" value="ECO:0007669"/>
    <property type="project" value="UniProtKB-KW"/>
</dbReference>
<dbReference type="GO" id="GO:0005829">
    <property type="term" value="C:cytosol"/>
    <property type="evidence" value="ECO:0007669"/>
    <property type="project" value="TreeGrafter"/>
</dbReference>
<evidence type="ECO:0000313" key="7">
    <source>
        <dbReference type="Proteomes" id="UP000070475"/>
    </source>
</evidence>
<dbReference type="NCBIfam" id="NF002469">
    <property type="entry name" value="PRK01712.1"/>
    <property type="match status" value="1"/>
</dbReference>
<keyword evidence="3 5" id="KW-0810">Translation regulation</keyword>
<keyword evidence="5" id="KW-1005">Bacterial flagellum biogenesis</keyword>
<dbReference type="GO" id="GO:0006402">
    <property type="term" value="P:mRNA catabolic process"/>
    <property type="evidence" value="ECO:0007669"/>
    <property type="project" value="InterPro"/>
</dbReference>
<keyword evidence="7" id="KW-1185">Reference proteome</keyword>
<sequence>MLVLTRKKGESIVIQNDIVITVLSVEGDVIKLGISAPKEVDIYRKEIFEAIQKNNQNAAMDLEKIKNVMLDLKGTNK</sequence>
<comment type="similarity">
    <text evidence="5">Belongs to the CsrA/RsmA family.</text>
</comment>
<comment type="caution">
    <text evidence="6">The sequence shown here is derived from an EMBL/GenBank/DDBJ whole genome shotgun (WGS) entry which is preliminary data.</text>
</comment>
<dbReference type="EMBL" id="LIRB01000141">
    <property type="protein sequence ID" value="KWX73792.1"/>
    <property type="molecule type" value="Genomic_DNA"/>
</dbReference>
<dbReference type="Gene3D" id="2.60.40.4380">
    <property type="entry name" value="Translational regulator CsrA"/>
    <property type="match status" value="1"/>
</dbReference>
<dbReference type="InterPro" id="IPR036107">
    <property type="entry name" value="CsrA_sf"/>
</dbReference>
<dbReference type="PATRIC" id="fig|483937.3.peg.6971"/>
<dbReference type="GO" id="GO:0006109">
    <property type="term" value="P:regulation of carbohydrate metabolic process"/>
    <property type="evidence" value="ECO:0007669"/>
    <property type="project" value="InterPro"/>
</dbReference>
<evidence type="ECO:0000256" key="1">
    <source>
        <dbReference type="ARBA" id="ARBA00022490"/>
    </source>
</evidence>
<organism evidence="6 7">
    <name type="scientific">Paenibacillus riograndensis</name>
    <dbReference type="NCBI Taxonomy" id="483937"/>
    <lineage>
        <taxon>Bacteria</taxon>
        <taxon>Bacillati</taxon>
        <taxon>Bacillota</taxon>
        <taxon>Bacilli</taxon>
        <taxon>Bacillales</taxon>
        <taxon>Paenibacillaceae</taxon>
        <taxon>Paenibacillus</taxon>
        <taxon>Paenibacillus sonchi group</taxon>
    </lineage>
</organism>
<dbReference type="RefSeq" id="WP_060862153.1">
    <property type="nucleotide sequence ID" value="NZ_LIRB01000141.1"/>
</dbReference>
<comment type="subcellular location">
    <subcellularLocation>
        <location evidence="5">Cytoplasm</location>
    </subcellularLocation>
</comment>
<dbReference type="Proteomes" id="UP000070475">
    <property type="component" value="Unassembled WGS sequence"/>
</dbReference>
<dbReference type="GO" id="GO:0045947">
    <property type="term" value="P:negative regulation of translational initiation"/>
    <property type="evidence" value="ECO:0007669"/>
    <property type="project" value="UniProtKB-UniRule"/>
</dbReference>
<keyword evidence="2 5" id="KW-0678">Repressor</keyword>
<dbReference type="HAMAP" id="MF_00167">
    <property type="entry name" value="CsrA"/>
    <property type="match status" value="1"/>
</dbReference>
<dbReference type="OrthoDB" id="9809061at2"/>
<reference evidence="6 7" key="1">
    <citation type="submission" date="2015-08" db="EMBL/GenBank/DDBJ databases">
        <title>Genomes of Paenibacillus riograndensis.</title>
        <authorList>
            <person name="Sant'Anna F.H."/>
            <person name="Souza R."/>
            <person name="Ambrosini A."/>
            <person name="Bach E."/>
            <person name="Fernandes G."/>
            <person name="Balsanelli E."/>
            <person name="Baura V.A."/>
            <person name="Pedrosa F.O."/>
            <person name="Souza E.M."/>
            <person name="Passaglia L."/>
        </authorList>
    </citation>
    <scope>NUCLEOTIDE SEQUENCE [LARGE SCALE GENOMIC DNA]</scope>
    <source>
        <strain evidence="6 7">CAS34</strain>
    </source>
</reference>
<proteinExistence type="inferred from homology"/>
<evidence type="ECO:0000256" key="2">
    <source>
        <dbReference type="ARBA" id="ARBA00022491"/>
    </source>
</evidence>
<dbReference type="AlphaFoldDB" id="A0A132TR17"/>
<dbReference type="Pfam" id="PF02599">
    <property type="entry name" value="CsrA"/>
    <property type="match status" value="1"/>
</dbReference>